<gene>
    <name evidence="17" type="ORF">COCON_G00221830</name>
</gene>
<dbReference type="InterPro" id="IPR050826">
    <property type="entry name" value="Krueppel_C2H2_ZnFinger"/>
</dbReference>
<dbReference type="GO" id="GO:0003677">
    <property type="term" value="F:DNA binding"/>
    <property type="evidence" value="ECO:0007669"/>
    <property type="project" value="UniProtKB-KW"/>
</dbReference>
<dbReference type="GO" id="GO:0005634">
    <property type="term" value="C:nucleus"/>
    <property type="evidence" value="ECO:0007669"/>
    <property type="project" value="UniProtKB-SubCell"/>
</dbReference>
<evidence type="ECO:0000256" key="9">
    <source>
        <dbReference type="ARBA" id="ARBA00023163"/>
    </source>
</evidence>
<protein>
    <recommendedName>
        <fullName evidence="12">Zinc finger protein Pegasus</fullName>
    </recommendedName>
    <alternativeName>
        <fullName evidence="13">Ikaros family zinc finger protein 5</fullName>
    </alternativeName>
</protein>
<evidence type="ECO:0000256" key="1">
    <source>
        <dbReference type="ARBA" id="ARBA00004123"/>
    </source>
</evidence>
<reference evidence="17" key="1">
    <citation type="journal article" date="2023" name="Science">
        <title>Genome structures resolve the early diversification of teleost fishes.</title>
        <authorList>
            <person name="Parey E."/>
            <person name="Louis A."/>
            <person name="Montfort J."/>
            <person name="Bouchez O."/>
            <person name="Roques C."/>
            <person name="Iampietro C."/>
            <person name="Lluch J."/>
            <person name="Castinel A."/>
            <person name="Donnadieu C."/>
            <person name="Desvignes T."/>
            <person name="Floi Bucao C."/>
            <person name="Jouanno E."/>
            <person name="Wen M."/>
            <person name="Mejri S."/>
            <person name="Dirks R."/>
            <person name="Jansen H."/>
            <person name="Henkel C."/>
            <person name="Chen W.J."/>
            <person name="Zahm M."/>
            <person name="Cabau C."/>
            <person name="Klopp C."/>
            <person name="Thompson A.W."/>
            <person name="Robinson-Rechavi M."/>
            <person name="Braasch I."/>
            <person name="Lecointre G."/>
            <person name="Bobe J."/>
            <person name="Postlethwait J.H."/>
            <person name="Berthelot C."/>
            <person name="Roest Crollius H."/>
            <person name="Guiguen Y."/>
        </authorList>
    </citation>
    <scope>NUCLEOTIDE SEQUENCE</scope>
    <source>
        <strain evidence="17">Concon-B</strain>
    </source>
</reference>
<evidence type="ECO:0000256" key="7">
    <source>
        <dbReference type="ARBA" id="ARBA00023015"/>
    </source>
</evidence>
<dbReference type="FunFam" id="3.30.160.60:FF:000402">
    <property type="entry name" value="IKAROS family zinc finger 5"/>
    <property type="match status" value="1"/>
</dbReference>
<comment type="similarity">
    <text evidence="11">Belongs to the Ikaros C2H2-type zinc-finger protein family.</text>
</comment>
<evidence type="ECO:0000256" key="12">
    <source>
        <dbReference type="ARBA" id="ARBA00040442"/>
    </source>
</evidence>
<evidence type="ECO:0000256" key="4">
    <source>
        <dbReference type="ARBA" id="ARBA00022737"/>
    </source>
</evidence>
<feature type="compositionally biased region" description="Polar residues" evidence="15">
    <location>
        <begin position="320"/>
        <end position="337"/>
    </location>
</feature>
<keyword evidence="7" id="KW-0805">Transcription regulation</keyword>
<sequence>MGEKKPETLDFVKDFQEYLTQQTQHVNMISGSVGVDKEAEVLQGAGTETDQNRLDHASVEVSLDDGSGLLVDSFERTYDGKLKCRYCNYASKGTARLIEHIRIHTGEKPHRCHLCPFASAYERHLEAHMRSHTGEKPYKCELCSFRCSDRSNLSHHRRRRHKLLPMKGARSALAGRKMLGVLQRKSGSLGYGRRLLLGYGPPSAAGPKADYLGHFPPDLPQLHPEPRDGGGGDASRLDAVSDNPLTQLSTLAGQLASLPADARAPVSPETGSCRDEKPFLLCQPAAAPVSAGSAQAASPASPEPRPPPASNYSPGAGPCSEQSAHTSTPSVSNSQPSTPAPALSSQDLQLLQHCQHCDTYFADNILYTIHMGCHGYENPFQCNICGCKCRNKYDFACHFARGQHK</sequence>
<proteinExistence type="inferred from homology"/>
<dbReference type="InterPro" id="IPR036236">
    <property type="entry name" value="Znf_C2H2_sf"/>
</dbReference>
<dbReference type="Proteomes" id="UP001152803">
    <property type="component" value="Unassembled WGS sequence"/>
</dbReference>
<dbReference type="Gene3D" id="3.30.160.60">
    <property type="entry name" value="Classic Zinc Finger"/>
    <property type="match status" value="3"/>
</dbReference>
<dbReference type="InterPro" id="IPR013087">
    <property type="entry name" value="Znf_C2H2_type"/>
</dbReference>
<evidence type="ECO:0000256" key="13">
    <source>
        <dbReference type="ARBA" id="ARBA00043251"/>
    </source>
</evidence>
<evidence type="ECO:0000256" key="11">
    <source>
        <dbReference type="ARBA" id="ARBA00038390"/>
    </source>
</evidence>
<dbReference type="PANTHER" id="PTHR24377">
    <property type="entry name" value="IP01015P-RELATED"/>
    <property type="match status" value="1"/>
</dbReference>
<feature type="domain" description="C2H2-type" evidence="16">
    <location>
        <begin position="138"/>
        <end position="161"/>
    </location>
</feature>
<dbReference type="FunFam" id="3.30.160.60:FF:000924">
    <property type="entry name" value="IKAROS family zinc finger 5"/>
    <property type="match status" value="1"/>
</dbReference>
<name>A0A9Q1HNF2_CONCO</name>
<keyword evidence="5 14" id="KW-0863">Zinc-finger</keyword>
<keyword evidence="4" id="KW-0677">Repeat</keyword>
<keyword evidence="3" id="KW-0479">Metal-binding</keyword>
<dbReference type="PROSITE" id="PS50157">
    <property type="entry name" value="ZINC_FINGER_C2H2_2"/>
    <property type="match status" value="3"/>
</dbReference>
<evidence type="ECO:0000256" key="6">
    <source>
        <dbReference type="ARBA" id="ARBA00022833"/>
    </source>
</evidence>
<keyword evidence="8" id="KW-0238">DNA-binding</keyword>
<dbReference type="SMART" id="SM00355">
    <property type="entry name" value="ZnF_C2H2"/>
    <property type="match status" value="5"/>
</dbReference>
<accession>A0A9Q1HNF2</accession>
<evidence type="ECO:0000256" key="10">
    <source>
        <dbReference type="ARBA" id="ARBA00023242"/>
    </source>
</evidence>
<evidence type="ECO:0000256" key="8">
    <source>
        <dbReference type="ARBA" id="ARBA00023125"/>
    </source>
</evidence>
<comment type="caution">
    <text evidence="17">The sequence shown here is derived from an EMBL/GenBank/DDBJ whole genome shotgun (WGS) entry which is preliminary data.</text>
</comment>
<keyword evidence="2" id="KW-0678">Repressor</keyword>
<dbReference type="SUPFAM" id="SSF57667">
    <property type="entry name" value="beta-beta-alpha zinc fingers"/>
    <property type="match status" value="3"/>
</dbReference>
<feature type="domain" description="C2H2-type" evidence="16">
    <location>
        <begin position="110"/>
        <end position="137"/>
    </location>
</feature>
<evidence type="ECO:0000313" key="18">
    <source>
        <dbReference type="Proteomes" id="UP001152803"/>
    </source>
</evidence>
<evidence type="ECO:0000256" key="15">
    <source>
        <dbReference type="SAM" id="MobiDB-lite"/>
    </source>
</evidence>
<dbReference type="AlphaFoldDB" id="A0A9Q1HNF2"/>
<dbReference type="EMBL" id="JAFJMO010000018">
    <property type="protein sequence ID" value="KAJ8250261.1"/>
    <property type="molecule type" value="Genomic_DNA"/>
</dbReference>
<keyword evidence="6" id="KW-0862">Zinc</keyword>
<evidence type="ECO:0000313" key="17">
    <source>
        <dbReference type="EMBL" id="KAJ8250261.1"/>
    </source>
</evidence>
<keyword evidence="9" id="KW-0804">Transcription</keyword>
<dbReference type="GO" id="GO:0008270">
    <property type="term" value="F:zinc ion binding"/>
    <property type="evidence" value="ECO:0007669"/>
    <property type="project" value="UniProtKB-KW"/>
</dbReference>
<dbReference type="FunFam" id="3.30.160.60:FF:001097">
    <property type="entry name" value="IKAROS family zinc finger 5"/>
    <property type="match status" value="1"/>
</dbReference>
<feature type="region of interest" description="Disordered" evidence="15">
    <location>
        <begin position="292"/>
        <end position="344"/>
    </location>
</feature>
<comment type="subcellular location">
    <subcellularLocation>
        <location evidence="1">Nucleus</location>
    </subcellularLocation>
</comment>
<evidence type="ECO:0000256" key="14">
    <source>
        <dbReference type="PROSITE-ProRule" id="PRU00042"/>
    </source>
</evidence>
<dbReference type="PROSITE" id="PS00028">
    <property type="entry name" value="ZINC_FINGER_C2H2_1"/>
    <property type="match status" value="3"/>
</dbReference>
<evidence type="ECO:0000259" key="16">
    <source>
        <dbReference type="PROSITE" id="PS50157"/>
    </source>
</evidence>
<feature type="domain" description="C2H2-type" evidence="16">
    <location>
        <begin position="82"/>
        <end position="109"/>
    </location>
</feature>
<evidence type="ECO:0000256" key="2">
    <source>
        <dbReference type="ARBA" id="ARBA00022491"/>
    </source>
</evidence>
<feature type="region of interest" description="Disordered" evidence="15">
    <location>
        <begin position="208"/>
        <end position="239"/>
    </location>
</feature>
<keyword evidence="18" id="KW-1185">Reference proteome</keyword>
<organism evidence="17 18">
    <name type="scientific">Conger conger</name>
    <name type="common">Conger eel</name>
    <name type="synonym">Muraena conger</name>
    <dbReference type="NCBI Taxonomy" id="82655"/>
    <lineage>
        <taxon>Eukaryota</taxon>
        <taxon>Metazoa</taxon>
        <taxon>Chordata</taxon>
        <taxon>Craniata</taxon>
        <taxon>Vertebrata</taxon>
        <taxon>Euteleostomi</taxon>
        <taxon>Actinopterygii</taxon>
        <taxon>Neopterygii</taxon>
        <taxon>Teleostei</taxon>
        <taxon>Anguilliformes</taxon>
        <taxon>Congridae</taxon>
        <taxon>Conger</taxon>
    </lineage>
</organism>
<dbReference type="OrthoDB" id="5576026at2759"/>
<keyword evidence="10" id="KW-0539">Nucleus</keyword>
<evidence type="ECO:0000256" key="3">
    <source>
        <dbReference type="ARBA" id="ARBA00022723"/>
    </source>
</evidence>
<evidence type="ECO:0000256" key="5">
    <source>
        <dbReference type="ARBA" id="ARBA00022771"/>
    </source>
</evidence>